<dbReference type="PANTHER" id="PTHR36855:SF1">
    <property type="entry name" value="PEROXISOME MEMBRANE ANCHOR PROTEIN PEX14P N-TERMINAL DOMAIN-CONTAINING PROTEIN"/>
    <property type="match status" value="1"/>
</dbReference>
<sequence length="158" mass="18242">MSTNPQEDVYKEYLNYDWDSFTEFQEGLQEILDNYLTNLKEQDPSITSIPSLDKQQLIDQAKSFFFCNKTGHIINLDDYNEWKLHNGPSNKKIEEITETQSDAPPYSSNYQELVELITSGKPVPGIKHIPDTVLTDQGSKPTASQRQKPWEVKQENDQ</sequence>
<dbReference type="PANTHER" id="PTHR36855">
    <property type="entry name" value="CHROMOSOME 10, WHOLE GENOME SHOTGUN SEQUENCE"/>
    <property type="match status" value="1"/>
</dbReference>
<reference evidence="4 5" key="1">
    <citation type="submission" date="2013-02" db="EMBL/GenBank/DDBJ databases">
        <title>Genome sequence of Candida maltosa Xu316, a potential industrial strain for xylitol and ethanol production.</title>
        <authorList>
            <person name="Yu J."/>
            <person name="Wang Q."/>
            <person name="Geng X."/>
            <person name="Bao W."/>
            <person name="He P."/>
            <person name="Cai J."/>
        </authorList>
    </citation>
    <scope>NUCLEOTIDE SEQUENCE [LARGE SCALE GENOMIC DNA]</scope>
    <source>
        <strain evidence="5">Xu316</strain>
    </source>
</reference>
<feature type="domain" description="PEX14-like helix-turn-helix" evidence="3">
    <location>
        <begin position="7"/>
        <end position="86"/>
    </location>
</feature>
<proteinExistence type="predicted"/>
<evidence type="ECO:0000259" key="2">
    <source>
        <dbReference type="Pfam" id="PF17733"/>
    </source>
</evidence>
<organism evidence="4 5">
    <name type="scientific">Candida maltosa (strain Xu316)</name>
    <name type="common">Yeast</name>
    <dbReference type="NCBI Taxonomy" id="1245528"/>
    <lineage>
        <taxon>Eukaryota</taxon>
        <taxon>Fungi</taxon>
        <taxon>Dikarya</taxon>
        <taxon>Ascomycota</taxon>
        <taxon>Saccharomycotina</taxon>
        <taxon>Pichiomycetes</taxon>
        <taxon>Debaryomycetaceae</taxon>
        <taxon>Candida/Lodderomyces clade</taxon>
        <taxon>Candida</taxon>
    </lineage>
</organism>
<dbReference type="Pfam" id="PF25871">
    <property type="entry name" value="HTH_76"/>
    <property type="match status" value="1"/>
</dbReference>
<feature type="region of interest" description="Disordered" evidence="1">
    <location>
        <begin position="121"/>
        <end position="158"/>
    </location>
</feature>
<evidence type="ECO:0000313" key="4">
    <source>
        <dbReference type="EMBL" id="EMG48370.1"/>
    </source>
</evidence>
<dbReference type="AlphaFoldDB" id="M3JZC2"/>
<dbReference type="Proteomes" id="UP000011777">
    <property type="component" value="Unassembled WGS sequence"/>
</dbReference>
<dbReference type="STRING" id="1245528.M3JZC2"/>
<dbReference type="InterPro" id="IPR058841">
    <property type="entry name" value="HTH_76"/>
</dbReference>
<dbReference type="eggNOG" id="ENOG502S7YV">
    <property type="taxonomic scope" value="Eukaryota"/>
</dbReference>
<dbReference type="EMBL" id="AOGT01001135">
    <property type="protein sequence ID" value="EMG48370.1"/>
    <property type="molecule type" value="Genomic_DNA"/>
</dbReference>
<feature type="compositionally biased region" description="Polar residues" evidence="1">
    <location>
        <begin position="134"/>
        <end position="147"/>
    </location>
</feature>
<accession>M3JZC2</accession>
<keyword evidence="5" id="KW-1185">Reference proteome</keyword>
<dbReference type="HOGENOM" id="CLU_070882_2_1_1"/>
<gene>
    <name evidence="4" type="ORF">G210_1063</name>
</gene>
<dbReference type="Pfam" id="PF17733">
    <property type="entry name" value="KPWE_dom"/>
    <property type="match status" value="1"/>
</dbReference>
<evidence type="ECO:0000256" key="1">
    <source>
        <dbReference type="SAM" id="MobiDB-lite"/>
    </source>
</evidence>
<dbReference type="InterPro" id="IPR040554">
    <property type="entry name" value="KPWE_PEX14_dom"/>
</dbReference>
<name>M3JZC2_CANMX</name>
<dbReference type="OrthoDB" id="9936937at2759"/>
<dbReference type="OMA" id="KAKCFYF"/>
<protein>
    <submittedName>
        <fullName evidence="4">Uncharacterized protein</fullName>
    </submittedName>
</protein>
<feature type="compositionally biased region" description="Basic and acidic residues" evidence="1">
    <location>
        <begin position="148"/>
        <end position="158"/>
    </location>
</feature>
<evidence type="ECO:0000259" key="3">
    <source>
        <dbReference type="Pfam" id="PF25871"/>
    </source>
</evidence>
<comment type="caution">
    <text evidence="4">The sequence shown here is derived from an EMBL/GenBank/DDBJ whole genome shotgun (WGS) entry which is preliminary data.</text>
</comment>
<feature type="domain" description="Peroxisomal membrane protein PEX14-like KPWE" evidence="2">
    <location>
        <begin position="105"/>
        <end position="151"/>
    </location>
</feature>
<evidence type="ECO:0000313" key="5">
    <source>
        <dbReference type="Proteomes" id="UP000011777"/>
    </source>
</evidence>